<evidence type="ECO:0000313" key="3">
    <source>
        <dbReference type="EMBL" id="OEF97278.1"/>
    </source>
</evidence>
<feature type="domain" description="PilZ" evidence="1">
    <location>
        <begin position="96"/>
        <end position="208"/>
    </location>
</feature>
<dbReference type="Pfam" id="PF12945">
    <property type="entry name" value="PilZNR"/>
    <property type="match status" value="1"/>
</dbReference>
<dbReference type="EMBL" id="MIJF01000067">
    <property type="protein sequence ID" value="OEF97278.1"/>
    <property type="molecule type" value="Genomic_DNA"/>
</dbReference>
<dbReference type="GO" id="GO:0035438">
    <property type="term" value="F:cyclic-di-GMP binding"/>
    <property type="evidence" value="ECO:0007669"/>
    <property type="project" value="InterPro"/>
</dbReference>
<dbReference type="InterPro" id="IPR009875">
    <property type="entry name" value="PilZ_domain"/>
</dbReference>
<proteinExistence type="predicted"/>
<dbReference type="Pfam" id="PF07238">
    <property type="entry name" value="PilZ"/>
    <property type="match status" value="1"/>
</dbReference>
<dbReference type="SUPFAM" id="SSF141371">
    <property type="entry name" value="PilZ domain-like"/>
    <property type="match status" value="1"/>
</dbReference>
<dbReference type="Proteomes" id="UP000243739">
    <property type="component" value="Unassembled WGS sequence"/>
</dbReference>
<keyword evidence="4" id="KW-1185">Reference proteome</keyword>
<evidence type="ECO:0000313" key="4">
    <source>
        <dbReference type="Proteomes" id="UP000243739"/>
    </source>
</evidence>
<gene>
    <name evidence="3" type="ORF">BHF71_03855</name>
</gene>
<reference evidence="3 4" key="1">
    <citation type="submission" date="2016-09" db="EMBL/GenBank/DDBJ databases">
        <title>Draft genome sequence for the type strain of Vulcanibacillus modesticaldus BR, a strictly anaerobic, moderately thermophilic, and nitrate-reducing bacterium from deep sea-hydrothermal vents of the Mid-Atlantic Ridge.</title>
        <authorList>
            <person name="Abin C.A."/>
            <person name="Hollibaugh J.T."/>
        </authorList>
    </citation>
    <scope>NUCLEOTIDE SEQUENCE [LARGE SCALE GENOMIC DNA]</scope>
    <source>
        <strain evidence="3 4">BR</strain>
    </source>
</reference>
<evidence type="ECO:0000259" key="2">
    <source>
        <dbReference type="Pfam" id="PF12945"/>
    </source>
</evidence>
<comment type="caution">
    <text evidence="3">The sequence shown here is derived from an EMBL/GenBank/DDBJ whole genome shotgun (WGS) entry which is preliminary data.</text>
</comment>
<accession>A0A1D2YSJ6</accession>
<feature type="domain" description="Type III secretion system flagellar brake protein YcgR PilZN" evidence="2">
    <location>
        <begin position="5"/>
        <end position="89"/>
    </location>
</feature>
<protein>
    <recommendedName>
        <fullName evidence="5">Pilus assembly protein PilZ</fullName>
    </recommendedName>
</protein>
<evidence type="ECO:0008006" key="5">
    <source>
        <dbReference type="Google" id="ProtNLM"/>
    </source>
</evidence>
<evidence type="ECO:0000259" key="1">
    <source>
        <dbReference type="Pfam" id="PF07238"/>
    </source>
</evidence>
<sequence>MLPNINQLIEISLGDGEKFLYKSRVADVLQEEINIELPINKETGKIKLVPPGEEIEVIYFSNDQGQILFNTKVIGIKREQIPLLSIELPKDYKRIQRRNFLRVPASIETSYKIIGEGQREWNIVRTIDISGGGLQFVAPDSKKINLEQEIIGWLVVPFNNGLIEHIKYQGKIVRIHRPNEEVNVNWVSIKFTQIQENMRAKLIRFCYEKQVELKKKGVIDS</sequence>
<dbReference type="STRING" id="337097.BHF71_03855"/>
<dbReference type="RefSeq" id="WP_069657491.1">
    <property type="nucleotide sequence ID" value="NZ_MIJF01000067.1"/>
</dbReference>
<dbReference type="AlphaFoldDB" id="A0A1D2YSJ6"/>
<organism evidence="3 4">
    <name type="scientific">Vulcanibacillus modesticaldus</name>
    <dbReference type="NCBI Taxonomy" id="337097"/>
    <lineage>
        <taxon>Bacteria</taxon>
        <taxon>Bacillati</taxon>
        <taxon>Bacillota</taxon>
        <taxon>Bacilli</taxon>
        <taxon>Bacillales</taxon>
        <taxon>Bacillaceae</taxon>
        <taxon>Vulcanibacillus</taxon>
    </lineage>
</organism>
<dbReference type="Gene3D" id="2.40.10.220">
    <property type="entry name" value="predicted glycosyltransferase like domains"/>
    <property type="match status" value="1"/>
</dbReference>
<dbReference type="InterPro" id="IPR009926">
    <property type="entry name" value="T3SS_YcgR_PilZN"/>
</dbReference>
<name>A0A1D2YSJ6_9BACI</name>